<accession>G7TI84</accession>
<reference evidence="1 2" key="1">
    <citation type="journal article" date="2011" name="J. Bacteriol.">
        <title>Two new complete genome sequences offer insight into host and tissue specificity of plant pathogenic Xanthomonas spp.</title>
        <authorList>
            <person name="Bogdanove A.J."/>
            <person name="Koebnik R."/>
            <person name="Lu H."/>
            <person name="Furutani A."/>
            <person name="Angiuoli S.V."/>
            <person name="Patil P.B."/>
            <person name="Van Sluys M.A."/>
            <person name="Ryan R.P."/>
            <person name="Meyer D.F."/>
            <person name="Han S.W."/>
            <person name="Aparna G."/>
            <person name="Rajaram M."/>
            <person name="Delcher A.L."/>
            <person name="Phillippy A.M."/>
            <person name="Puiu D."/>
            <person name="Schatz M.C."/>
            <person name="Shumway M."/>
            <person name="Sommer D.D."/>
            <person name="Trapnell C."/>
            <person name="Benahmed F."/>
            <person name="Dimitrov G."/>
            <person name="Madupu R."/>
            <person name="Radune D."/>
            <person name="Sullivan S."/>
            <person name="Jha G."/>
            <person name="Ishihara H."/>
            <person name="Lee S.W."/>
            <person name="Pandey A."/>
            <person name="Sharma V."/>
            <person name="Sriariyanun M."/>
            <person name="Szurek B."/>
            <person name="Vera-Cruz C.M."/>
            <person name="Dorman K.S."/>
            <person name="Ronald P.C."/>
            <person name="Verdier V."/>
            <person name="Dow J.M."/>
            <person name="Sonti R.V."/>
            <person name="Tsuge S."/>
            <person name="Brendel V.P."/>
            <person name="Rabinowicz P.D."/>
            <person name="Leach J.E."/>
            <person name="White F.F."/>
            <person name="Salzberg S.L."/>
        </authorList>
    </citation>
    <scope>NUCLEOTIDE SEQUENCE [LARGE SCALE GENOMIC DNA]</scope>
    <source>
        <strain evidence="1 2">BLS256</strain>
    </source>
</reference>
<protein>
    <submittedName>
        <fullName evidence="1">Uncharacterized protein</fullName>
    </submittedName>
</protein>
<gene>
    <name evidence="1" type="ORF">XOC_2686</name>
</gene>
<dbReference type="KEGG" id="xor:XOC_2686"/>
<dbReference type="EMBL" id="CP003057">
    <property type="protein sequence ID" value="AEQ96795.1"/>
    <property type="molecule type" value="Genomic_DNA"/>
</dbReference>
<sequence>MLPDRCFHERRQLASFVVQDSPHDAAALAQLGMARASAAQMRTQVQADAA</sequence>
<proteinExistence type="predicted"/>
<evidence type="ECO:0000313" key="2">
    <source>
        <dbReference type="Proteomes" id="UP000008851"/>
    </source>
</evidence>
<organism evidence="1 2">
    <name type="scientific">Xanthomonas oryzae pv. oryzicola (strain BLS256)</name>
    <dbReference type="NCBI Taxonomy" id="383407"/>
    <lineage>
        <taxon>Bacteria</taxon>
        <taxon>Pseudomonadati</taxon>
        <taxon>Pseudomonadota</taxon>
        <taxon>Gammaproteobacteria</taxon>
        <taxon>Lysobacterales</taxon>
        <taxon>Lysobacteraceae</taxon>
        <taxon>Xanthomonas</taxon>
    </lineage>
</organism>
<dbReference type="HOGENOM" id="CLU_3124185_0_0_6"/>
<dbReference type="AlphaFoldDB" id="G7TI84"/>
<name>G7TI84_XANOB</name>
<evidence type="ECO:0000313" key="1">
    <source>
        <dbReference type="EMBL" id="AEQ96795.1"/>
    </source>
</evidence>
<dbReference type="Proteomes" id="UP000008851">
    <property type="component" value="Chromosome"/>
</dbReference>